<sequence length="80" mass="9602">MQYTNCIGFGEKFRLKCTRGFSSQTIHNNILIFWMNTYFCHSNWRIDLTDCNLPLLNMFQELKNAKKWCKLLWAVTSNLF</sequence>
<protein>
    <submittedName>
        <fullName evidence="1">Uncharacterized protein</fullName>
    </submittedName>
</protein>
<dbReference type="KEGG" id="mlt:VC82_2043"/>
<dbReference type="HOGENOM" id="CLU_2585853_0_0_10"/>
<reference evidence="1 2" key="1">
    <citation type="submission" date="2015-03" db="EMBL/GenBank/DDBJ databases">
        <title>Complete genome sequence of Muricauda lutaonensis CC-HSB-11T, isolated from a coastal hot spring.</title>
        <authorList>
            <person name="Kim K.M."/>
        </authorList>
    </citation>
    <scope>NUCLEOTIDE SEQUENCE [LARGE SCALE GENOMIC DNA]</scope>
    <source>
        <strain evidence="1 2">CC-HSB-11</strain>
    </source>
</reference>
<organism evidence="1 2">
    <name type="scientific">Flagellimonas lutaonensis</name>
    <dbReference type="NCBI Taxonomy" id="516051"/>
    <lineage>
        <taxon>Bacteria</taxon>
        <taxon>Pseudomonadati</taxon>
        <taxon>Bacteroidota</taxon>
        <taxon>Flavobacteriia</taxon>
        <taxon>Flavobacteriales</taxon>
        <taxon>Flavobacteriaceae</taxon>
        <taxon>Flagellimonas</taxon>
    </lineage>
</organism>
<gene>
    <name evidence="1" type="ORF">VC82_2043</name>
</gene>
<accession>A0A0D5YTJ4</accession>
<dbReference type="AlphaFoldDB" id="A0A0D5YTJ4"/>
<name>A0A0D5YTJ4_9FLAO</name>
<proteinExistence type="predicted"/>
<dbReference type="Proteomes" id="UP000032726">
    <property type="component" value="Chromosome"/>
</dbReference>
<keyword evidence="2" id="KW-1185">Reference proteome</keyword>
<dbReference type="EMBL" id="CP011071">
    <property type="protein sequence ID" value="AKA35642.1"/>
    <property type="molecule type" value="Genomic_DNA"/>
</dbReference>
<dbReference type="STRING" id="516051.VC82_2043"/>
<evidence type="ECO:0000313" key="2">
    <source>
        <dbReference type="Proteomes" id="UP000032726"/>
    </source>
</evidence>
<evidence type="ECO:0000313" key="1">
    <source>
        <dbReference type="EMBL" id="AKA35642.1"/>
    </source>
</evidence>